<dbReference type="NCBIfam" id="TIGR03696">
    <property type="entry name" value="Rhs_assc_core"/>
    <property type="match status" value="1"/>
</dbReference>
<dbReference type="InterPro" id="IPR022385">
    <property type="entry name" value="Rhs_assc_core"/>
</dbReference>
<name>A0ABP9UTI4_9BACT</name>
<reference evidence="2 3" key="1">
    <citation type="submission" date="2024-02" db="EMBL/GenBank/DDBJ databases">
        <title>Haloferula sargassicola NBRC 104335.</title>
        <authorList>
            <person name="Ichikawa N."/>
            <person name="Katano-Makiyama Y."/>
            <person name="Hidaka K."/>
        </authorList>
    </citation>
    <scope>NUCLEOTIDE SEQUENCE [LARGE SCALE GENOMIC DNA]</scope>
    <source>
        <strain evidence="2 3">NBRC 104335</strain>
    </source>
</reference>
<comment type="caution">
    <text evidence="2">The sequence shown here is derived from an EMBL/GenBank/DDBJ whole genome shotgun (WGS) entry which is preliminary data.</text>
</comment>
<gene>
    <name evidence="2" type="ORF">Hsar01_03784</name>
</gene>
<organism evidence="2 3">
    <name type="scientific">Haloferula sargassicola</name>
    <dbReference type="NCBI Taxonomy" id="490096"/>
    <lineage>
        <taxon>Bacteria</taxon>
        <taxon>Pseudomonadati</taxon>
        <taxon>Verrucomicrobiota</taxon>
        <taxon>Verrucomicrobiia</taxon>
        <taxon>Verrucomicrobiales</taxon>
        <taxon>Verrucomicrobiaceae</taxon>
        <taxon>Haloferula</taxon>
    </lineage>
</organism>
<dbReference type="Gene3D" id="2.180.10.10">
    <property type="entry name" value="RHS repeat-associated core"/>
    <property type="match status" value="1"/>
</dbReference>
<feature type="compositionally biased region" description="Polar residues" evidence="1">
    <location>
        <begin position="757"/>
        <end position="767"/>
    </location>
</feature>
<feature type="region of interest" description="Disordered" evidence="1">
    <location>
        <begin position="385"/>
        <end position="408"/>
    </location>
</feature>
<dbReference type="Proteomes" id="UP001476282">
    <property type="component" value="Unassembled WGS sequence"/>
</dbReference>
<accession>A0ABP9UTI4</accession>
<evidence type="ECO:0000313" key="2">
    <source>
        <dbReference type="EMBL" id="GAA5484540.1"/>
    </source>
</evidence>
<feature type="compositionally biased region" description="Polar residues" evidence="1">
    <location>
        <begin position="385"/>
        <end position="405"/>
    </location>
</feature>
<dbReference type="EMBL" id="BAABRI010000028">
    <property type="protein sequence ID" value="GAA5484540.1"/>
    <property type="molecule type" value="Genomic_DNA"/>
</dbReference>
<evidence type="ECO:0000256" key="1">
    <source>
        <dbReference type="SAM" id="MobiDB-lite"/>
    </source>
</evidence>
<evidence type="ECO:0000313" key="3">
    <source>
        <dbReference type="Proteomes" id="UP001476282"/>
    </source>
</evidence>
<dbReference type="PANTHER" id="PTHR32305:SF15">
    <property type="entry name" value="PROTEIN RHSA-RELATED"/>
    <property type="match status" value="1"/>
</dbReference>
<sequence>MTALRTFQDLAHGTDPGTQTTGFEVTIWHYDSYRGWLIDKEYPDGPDFGSDRDPGPSYTYTAGGRLKTRTWARGDHTRYDYDDGLLVGVRHFNGSGSDHGDNTGNDANTPDKVFAYDSYGRLAEARTVRVQYGTERLYTRSVYAYDPSTLALDTETITIDPDGSSGIHAITRVLDRSQDAYLRNTGYDFGNGEAQIGYTYGNDGRLATATAAHAGATRTFGYHYENLSNHLIDKISVMSGGSTVLFDADRTWEADRDLLSKIDNTTGSSVSAFDYGLNAIGQRSGVERSGSAFGTATDYDWFYDRKGQVVAQDQDGGTAQDFGYLYDDIGNRKRSSRNGVNPATATGPDLAVLRSAGTASAPEGANALNQPVRLELYGASAVNNTYDKDGNQQAGRFPNGNTGSRSWDGENQILQESNGGQTWKYLYDYAGRRVAKWKGSGGLATGTAYFYDEWNVVAELDLAGNAYTLSRTYTWGADLSGSFQGAGGVGGLLAVEIETGADAGVYYPAYDGNGNISEYLNGSGTVVAHYEYDPFGGEAVSPTGSKAALFSHRFSTKPLDPETGLYYYGYRYYDPVTGRWQSRDPIGERGGVNLYGFVGNGGINRVDILGLYDFQPIYQQIEEGGKEAAEETRRELEKRQKAFDELSDKVGKDRPVEGVEFAGRVCRHCENRKYTYYRTQKISFAKGISGSVSPAEAPPCKEGDITVGIFHSHPNTPGGTAVPYLSGFKPGEDKYFALNGTELGNGVPPMTPIGATTQDGSNTQIYNPHTGETFDMPK</sequence>
<feature type="region of interest" description="Disordered" evidence="1">
    <location>
        <begin position="757"/>
        <end position="778"/>
    </location>
</feature>
<evidence type="ECO:0008006" key="4">
    <source>
        <dbReference type="Google" id="ProtNLM"/>
    </source>
</evidence>
<keyword evidence="3" id="KW-1185">Reference proteome</keyword>
<protein>
    <recommendedName>
        <fullName evidence="4">RHS repeat-associated core domain-containing protein</fullName>
    </recommendedName>
</protein>
<dbReference type="PRINTS" id="PR00394">
    <property type="entry name" value="RHSPROTEIN"/>
</dbReference>
<dbReference type="PANTHER" id="PTHR32305">
    <property type="match status" value="1"/>
</dbReference>
<dbReference type="RefSeq" id="WP_353568641.1">
    <property type="nucleotide sequence ID" value="NZ_BAABRI010000028.1"/>
</dbReference>
<proteinExistence type="predicted"/>
<dbReference type="InterPro" id="IPR050708">
    <property type="entry name" value="T6SS_VgrG/RHS"/>
</dbReference>